<dbReference type="OrthoDB" id="2591985at2759"/>
<keyword evidence="3" id="KW-1185">Reference proteome</keyword>
<name>A0A8H3TYY1_9TREE</name>
<reference evidence="2" key="1">
    <citation type="submission" date="2020-07" db="EMBL/GenBank/DDBJ databases">
        <title>Draft Genome Sequence of a Deep-Sea Yeast, Naganishia (Cryptococcus) liquefaciens strain N6.</title>
        <authorList>
            <person name="Han Y.W."/>
            <person name="Kajitani R."/>
            <person name="Morimoto H."/>
            <person name="Parhat M."/>
            <person name="Tsubouchi H."/>
            <person name="Bakenova O."/>
            <person name="Ogata M."/>
            <person name="Argunhan B."/>
            <person name="Aoki R."/>
            <person name="Kajiwara S."/>
            <person name="Itoh T."/>
            <person name="Iwasaki H."/>
        </authorList>
    </citation>
    <scope>NUCLEOTIDE SEQUENCE</scope>
    <source>
        <strain evidence="2">N6</strain>
    </source>
</reference>
<dbReference type="AlphaFoldDB" id="A0A8H3TYY1"/>
<sequence length="180" mass="19886">MASKQRMLHHVSFHFGKSRVLFSVPGTTTLLDLKRTLLTALPMLRSDASTSSSPPDLVSSETHTTSSSSLDSVCGTSDIVMWRRRGVEGMDRFGVADGDAQGPEGWVCLEGDPASFEEASGEEERGERRRVLNVSIGDQGRIPAWERWVDVYVSFRDGDSWPEPVVQHPSLDDGEYEEDA</sequence>
<feature type="region of interest" description="Disordered" evidence="1">
    <location>
        <begin position="157"/>
        <end position="180"/>
    </location>
</feature>
<accession>A0A8H3TYY1</accession>
<dbReference type="Proteomes" id="UP000620104">
    <property type="component" value="Unassembled WGS sequence"/>
</dbReference>
<evidence type="ECO:0000313" key="3">
    <source>
        <dbReference type="Proteomes" id="UP000620104"/>
    </source>
</evidence>
<dbReference type="EMBL" id="BLZA01000049">
    <property type="protein sequence ID" value="GHJ89657.1"/>
    <property type="molecule type" value="Genomic_DNA"/>
</dbReference>
<proteinExistence type="predicted"/>
<gene>
    <name evidence="2" type="ORF">NliqN6_6059</name>
</gene>
<evidence type="ECO:0000256" key="1">
    <source>
        <dbReference type="SAM" id="MobiDB-lite"/>
    </source>
</evidence>
<protein>
    <submittedName>
        <fullName evidence="2">Uncharacterized protein</fullName>
    </submittedName>
</protein>
<feature type="region of interest" description="Disordered" evidence="1">
    <location>
        <begin position="46"/>
        <end position="71"/>
    </location>
</feature>
<evidence type="ECO:0000313" key="2">
    <source>
        <dbReference type="EMBL" id="GHJ89657.1"/>
    </source>
</evidence>
<organism evidence="2 3">
    <name type="scientific">Naganishia liquefaciens</name>
    <dbReference type="NCBI Taxonomy" id="104408"/>
    <lineage>
        <taxon>Eukaryota</taxon>
        <taxon>Fungi</taxon>
        <taxon>Dikarya</taxon>
        <taxon>Basidiomycota</taxon>
        <taxon>Agaricomycotina</taxon>
        <taxon>Tremellomycetes</taxon>
        <taxon>Filobasidiales</taxon>
        <taxon>Filobasidiaceae</taxon>
        <taxon>Naganishia</taxon>
    </lineage>
</organism>
<feature type="compositionally biased region" description="Low complexity" evidence="1">
    <location>
        <begin position="49"/>
        <end position="71"/>
    </location>
</feature>
<comment type="caution">
    <text evidence="2">The sequence shown here is derived from an EMBL/GenBank/DDBJ whole genome shotgun (WGS) entry which is preliminary data.</text>
</comment>